<protein>
    <submittedName>
        <fullName evidence="1">Uncharacterized protein</fullName>
    </submittedName>
</protein>
<organism evidence="1 2">
    <name type="scientific">Metschnikowia aff. pulcherrima</name>
    <dbReference type="NCBI Taxonomy" id="2163413"/>
    <lineage>
        <taxon>Eukaryota</taxon>
        <taxon>Fungi</taxon>
        <taxon>Dikarya</taxon>
        <taxon>Ascomycota</taxon>
        <taxon>Saccharomycotina</taxon>
        <taxon>Pichiomycetes</taxon>
        <taxon>Metschnikowiaceae</taxon>
        <taxon>Metschnikowia</taxon>
    </lineage>
</organism>
<dbReference type="AlphaFoldDB" id="A0A4V1AEE3"/>
<sequence length="151" mass="17815">MFSISSLTFFPFLLFLFFFFFFFSFFPHLLFSSFILPPYNKSLKCCRIAIVAYCNSCQTCNMSGMSWRRRYGACKEDRLCQLFRHPPCVSFFRNRIAYLLSSTCKMTFTRAKYRRTGKNMLEQASVLTFEAFFFFLLDTSDLGLGARPDYV</sequence>
<dbReference type="EMBL" id="CP034458">
    <property type="protein sequence ID" value="QBM88913.1"/>
    <property type="molecule type" value="Genomic_DNA"/>
</dbReference>
<keyword evidence="2" id="KW-1185">Reference proteome</keyword>
<gene>
    <name evidence="1" type="ORF">METSCH_C08940</name>
</gene>
<evidence type="ECO:0000313" key="2">
    <source>
        <dbReference type="Proteomes" id="UP000292447"/>
    </source>
</evidence>
<dbReference type="Proteomes" id="UP000292447">
    <property type="component" value="Chromosome III"/>
</dbReference>
<proteinExistence type="predicted"/>
<evidence type="ECO:0000313" key="1">
    <source>
        <dbReference type="EMBL" id="QBM88913.1"/>
    </source>
</evidence>
<accession>A0A4V1AEE3</accession>
<reference evidence="2" key="1">
    <citation type="submission" date="2019-03" db="EMBL/GenBank/DDBJ databases">
        <title>Snf2 controls pulcherriminic acid biosynthesis and connects pigmentation and antifungal activity of the yeast Metschnikowia pulcherrima.</title>
        <authorList>
            <person name="Gore-Lloyd D."/>
            <person name="Sumann I."/>
            <person name="Brachmann A.O."/>
            <person name="Schneeberger K."/>
            <person name="Ortiz-Merino R.A."/>
            <person name="Moreno-Beltran M."/>
            <person name="Schlaefli M."/>
            <person name="Kirner P."/>
            <person name="Santos Kron A."/>
            <person name="Wolfe K.H."/>
            <person name="Piel J."/>
            <person name="Ahrens C.H."/>
            <person name="Henk D."/>
            <person name="Freimoser F.M."/>
        </authorList>
    </citation>
    <scope>NUCLEOTIDE SEQUENCE [LARGE SCALE GENOMIC DNA]</scope>
    <source>
        <strain evidence="2">APC 1.2</strain>
    </source>
</reference>
<name>A0A4V1AEE3_9ASCO</name>